<dbReference type="Pfam" id="PF00534">
    <property type="entry name" value="Glycos_transf_1"/>
    <property type="match status" value="1"/>
</dbReference>
<accession>A0ABT8WBX4</accession>
<dbReference type="Pfam" id="PF13439">
    <property type="entry name" value="Glyco_transf_4"/>
    <property type="match status" value="1"/>
</dbReference>
<dbReference type="EC" id="2.4.-.-" evidence="3"/>
<keyword evidence="4" id="KW-1185">Reference proteome</keyword>
<evidence type="ECO:0000313" key="3">
    <source>
        <dbReference type="EMBL" id="MDO5970553.1"/>
    </source>
</evidence>
<feature type="domain" description="Glycosyl transferase family 1" evidence="1">
    <location>
        <begin position="180"/>
        <end position="328"/>
    </location>
</feature>
<dbReference type="RefSeq" id="WP_303278241.1">
    <property type="nucleotide sequence ID" value="NZ_JAUOEK010000120.1"/>
</dbReference>
<keyword evidence="3" id="KW-0328">Glycosyltransferase</keyword>
<dbReference type="InterPro" id="IPR028098">
    <property type="entry name" value="Glyco_trans_4-like_N"/>
</dbReference>
<name>A0ABT8WBX4_9FLAO</name>
<evidence type="ECO:0000259" key="1">
    <source>
        <dbReference type="Pfam" id="PF00534"/>
    </source>
</evidence>
<dbReference type="Proteomes" id="UP001176883">
    <property type="component" value="Unassembled WGS sequence"/>
</dbReference>
<dbReference type="GO" id="GO:0016757">
    <property type="term" value="F:glycosyltransferase activity"/>
    <property type="evidence" value="ECO:0007669"/>
    <property type="project" value="UniProtKB-KW"/>
</dbReference>
<dbReference type="EMBL" id="JAUOEK010000120">
    <property type="protein sequence ID" value="MDO5970553.1"/>
    <property type="molecule type" value="Genomic_DNA"/>
</dbReference>
<keyword evidence="3" id="KW-0808">Transferase</keyword>
<dbReference type="PANTHER" id="PTHR12526">
    <property type="entry name" value="GLYCOSYLTRANSFERASE"/>
    <property type="match status" value="1"/>
</dbReference>
<feature type="domain" description="Glycosyltransferase subfamily 4-like N-terminal" evidence="2">
    <location>
        <begin position="72"/>
        <end position="175"/>
    </location>
</feature>
<reference evidence="3" key="1">
    <citation type="submission" date="2023-07" db="EMBL/GenBank/DDBJ databases">
        <title>Two novel species in the genus Flavivirga.</title>
        <authorList>
            <person name="Kwon K."/>
        </authorList>
    </citation>
    <scope>NUCLEOTIDE SEQUENCE</scope>
    <source>
        <strain evidence="3">KCTC 52353</strain>
    </source>
</reference>
<protein>
    <submittedName>
        <fullName evidence="3">Glycosyltransferase family 4 protein</fullName>
        <ecNumber evidence="3">2.4.-.-</ecNumber>
    </submittedName>
</protein>
<gene>
    <name evidence="3" type="ORF">Q4Q35_12120</name>
</gene>
<dbReference type="PANTHER" id="PTHR12526:SF630">
    <property type="entry name" value="GLYCOSYLTRANSFERASE"/>
    <property type="match status" value="1"/>
</dbReference>
<sequence length="360" mass="41930">MTPKTKNIAIVCNYTLQPDRIGGMDRFYIAFDKEVKEKGYHTNWFFSKYEAFEFYKELNIHTDNKSSVERFFMKHCEQNDIRYDIVITHFTELCTPFYKWVKQKHKGYIVAVDHNPRPLNGFPIKKRMKNWIKGLFYSKYIDQFIAVSEYTKKHILNDYGHFLASRVPVVRNGIACHVFKKRTTDQSNKFIVASHLRPSKGIQDLIKAVSMLSEEVKKEIHIDIYGEGSYEDELKELSMSLNLDDCIHFKGSSPLLSELFCNYNFMLQPTYMECFSLSILESLSANVPVVTTQVGGNLEVITHSENGYIYPAGNIEDLAEIINNIVLKKYVIKQDVSKLVEEQYYLDKMVKDHINLLPCT</sequence>
<organism evidence="3 4">
    <name type="scientific">Flavivirga aquimarina</name>
    <dbReference type="NCBI Taxonomy" id="2027862"/>
    <lineage>
        <taxon>Bacteria</taxon>
        <taxon>Pseudomonadati</taxon>
        <taxon>Bacteroidota</taxon>
        <taxon>Flavobacteriia</taxon>
        <taxon>Flavobacteriales</taxon>
        <taxon>Flavobacteriaceae</taxon>
        <taxon>Flavivirga</taxon>
    </lineage>
</organism>
<evidence type="ECO:0000313" key="4">
    <source>
        <dbReference type="Proteomes" id="UP001176883"/>
    </source>
</evidence>
<dbReference type="SUPFAM" id="SSF53756">
    <property type="entry name" value="UDP-Glycosyltransferase/glycogen phosphorylase"/>
    <property type="match status" value="1"/>
</dbReference>
<dbReference type="Gene3D" id="3.40.50.2000">
    <property type="entry name" value="Glycogen Phosphorylase B"/>
    <property type="match status" value="2"/>
</dbReference>
<dbReference type="CDD" id="cd03801">
    <property type="entry name" value="GT4_PimA-like"/>
    <property type="match status" value="1"/>
</dbReference>
<proteinExistence type="predicted"/>
<evidence type="ECO:0000259" key="2">
    <source>
        <dbReference type="Pfam" id="PF13439"/>
    </source>
</evidence>
<comment type="caution">
    <text evidence="3">The sequence shown here is derived from an EMBL/GenBank/DDBJ whole genome shotgun (WGS) entry which is preliminary data.</text>
</comment>
<dbReference type="InterPro" id="IPR001296">
    <property type="entry name" value="Glyco_trans_1"/>
</dbReference>